<comment type="caution">
    <text evidence="11">The sequence shown here is derived from an EMBL/GenBank/DDBJ whole genome shotgun (WGS) entry which is preliminary data.</text>
</comment>
<keyword evidence="9" id="KW-0479">Metal-binding</keyword>
<sequence length="455" mass="48702">MTEAETDTPAEVDLGDLVREGGAAELAAYVEELDARETARAICELEPEEQTMLLSRLGPEQAGEVLETLPDVTATEAIESLPAETAAAILHELPSDDQADLYKSLDSIDAAAILAELDSDEAERITELASYPDDTAGGLLATEVVALRDIASVGRTVERLRGDADRLRRLDIQYAYVVAKGRRLVGVLRLRDLLLAEDDTKLETIMIREPLSIPADMPLAELETFFDDHAFLGVPVVDGEGRLVGAVSRVAVDEATQDQATSDYRRSMGVVVEELRTMPTLRRSRLRLAWLSINIVLNVVAASVIAAYQETLSQVITLAVFLPIISDMSGCSGNQAVAVSMRELSLGLIRPNEWLRVWGKEAAVGVINGLALGLLIGLVSGFYDGNVWMGLVVGSALAANTLLAVLLGGVLPLALKQMKVDPALASGPILTTVTDMCGFFLVLSLAALMISRLVG</sequence>
<dbReference type="Pfam" id="PF03448">
    <property type="entry name" value="MgtE_N"/>
    <property type="match status" value="1"/>
</dbReference>
<reference evidence="11 12" key="1">
    <citation type="submission" date="2019-02" db="EMBL/GenBank/DDBJ databases">
        <title>Deep-cultivation of Planctomycetes and their phenomic and genomic characterization uncovers novel biology.</title>
        <authorList>
            <person name="Wiegand S."/>
            <person name="Jogler M."/>
            <person name="Boedeker C."/>
            <person name="Pinto D."/>
            <person name="Vollmers J."/>
            <person name="Rivas-Marin E."/>
            <person name="Kohn T."/>
            <person name="Peeters S.H."/>
            <person name="Heuer A."/>
            <person name="Rast P."/>
            <person name="Oberbeckmann S."/>
            <person name="Bunk B."/>
            <person name="Jeske O."/>
            <person name="Meyerdierks A."/>
            <person name="Storesund J.E."/>
            <person name="Kallscheuer N."/>
            <person name="Luecker S."/>
            <person name="Lage O.M."/>
            <person name="Pohl T."/>
            <person name="Merkel B.J."/>
            <person name="Hornburger P."/>
            <person name="Mueller R.-W."/>
            <person name="Bruemmer F."/>
            <person name="Labrenz M."/>
            <person name="Spormann A.M."/>
            <person name="Op Den Camp H."/>
            <person name="Overmann J."/>
            <person name="Amann R."/>
            <person name="Jetten M.S.M."/>
            <person name="Mascher T."/>
            <person name="Medema M.H."/>
            <person name="Devos D.P."/>
            <person name="Kaster A.-K."/>
            <person name="Ovreas L."/>
            <person name="Rohde M."/>
            <person name="Galperin M.Y."/>
            <person name="Jogler C."/>
        </authorList>
    </citation>
    <scope>NUCLEOTIDE SEQUENCE [LARGE SCALE GENOMIC DNA]</scope>
    <source>
        <strain evidence="11 12">Mal64</strain>
    </source>
</reference>
<keyword evidence="4 9" id="KW-0812">Transmembrane</keyword>
<dbReference type="Gene3D" id="1.10.357.20">
    <property type="entry name" value="SLC41 divalent cation transporters, integral membrane domain"/>
    <property type="match status" value="1"/>
</dbReference>
<comment type="similarity">
    <text evidence="2 9">Belongs to the SLC41A transporter family.</text>
</comment>
<keyword evidence="3 9" id="KW-0813">Transport</keyword>
<evidence type="ECO:0000313" key="12">
    <source>
        <dbReference type="Proteomes" id="UP000315440"/>
    </source>
</evidence>
<name>A0A5C5ZNM6_9BACT</name>
<feature type="transmembrane region" description="Helical" evidence="9">
    <location>
        <begin position="362"/>
        <end position="383"/>
    </location>
</feature>
<dbReference type="Pfam" id="PF00571">
    <property type="entry name" value="CBS"/>
    <property type="match status" value="1"/>
</dbReference>
<dbReference type="PANTHER" id="PTHR41394">
    <property type="entry name" value="MAGNESIUM TRANSPORTER MGTE"/>
    <property type="match status" value="1"/>
</dbReference>
<dbReference type="EMBL" id="SJPQ01000002">
    <property type="protein sequence ID" value="TWT89102.1"/>
    <property type="molecule type" value="Genomic_DNA"/>
</dbReference>
<dbReference type="GO" id="GO:0046872">
    <property type="term" value="F:metal ion binding"/>
    <property type="evidence" value="ECO:0007669"/>
    <property type="project" value="UniProtKB-KW"/>
</dbReference>
<keyword evidence="6 9" id="KW-1133">Transmembrane helix</keyword>
<dbReference type="NCBIfam" id="TIGR00400">
    <property type="entry name" value="mgtE"/>
    <property type="match status" value="1"/>
</dbReference>
<dbReference type="InterPro" id="IPR006667">
    <property type="entry name" value="SLC41_membr_dom"/>
</dbReference>
<dbReference type="InterPro" id="IPR046342">
    <property type="entry name" value="CBS_dom_sf"/>
</dbReference>
<feature type="transmembrane region" description="Helical" evidence="9">
    <location>
        <begin position="427"/>
        <end position="450"/>
    </location>
</feature>
<evidence type="ECO:0000256" key="7">
    <source>
        <dbReference type="ARBA" id="ARBA00023136"/>
    </source>
</evidence>
<feature type="domain" description="CBS" evidence="10">
    <location>
        <begin position="206"/>
        <end position="262"/>
    </location>
</feature>
<evidence type="ECO:0000256" key="3">
    <source>
        <dbReference type="ARBA" id="ARBA00022448"/>
    </source>
</evidence>
<protein>
    <recommendedName>
        <fullName evidence="9">Magnesium transporter MgtE</fullName>
    </recommendedName>
</protein>
<keyword evidence="12" id="KW-1185">Reference proteome</keyword>
<evidence type="ECO:0000256" key="4">
    <source>
        <dbReference type="ARBA" id="ARBA00022692"/>
    </source>
</evidence>
<dbReference type="InterPro" id="IPR000644">
    <property type="entry name" value="CBS_dom"/>
</dbReference>
<dbReference type="SUPFAM" id="SSF161093">
    <property type="entry name" value="MgtE membrane domain-like"/>
    <property type="match status" value="1"/>
</dbReference>
<dbReference type="RefSeq" id="WP_146400720.1">
    <property type="nucleotide sequence ID" value="NZ_SJPQ01000002.1"/>
</dbReference>
<dbReference type="Gene3D" id="1.25.60.10">
    <property type="entry name" value="MgtE N-terminal domain-like"/>
    <property type="match status" value="1"/>
</dbReference>
<dbReference type="GO" id="GO:0005886">
    <property type="term" value="C:plasma membrane"/>
    <property type="evidence" value="ECO:0007669"/>
    <property type="project" value="UniProtKB-SubCell"/>
</dbReference>
<evidence type="ECO:0000256" key="1">
    <source>
        <dbReference type="ARBA" id="ARBA00004141"/>
    </source>
</evidence>
<accession>A0A5C5ZNM6</accession>
<dbReference type="SUPFAM" id="SSF158791">
    <property type="entry name" value="MgtE N-terminal domain-like"/>
    <property type="match status" value="1"/>
</dbReference>
<dbReference type="SUPFAM" id="SSF54631">
    <property type="entry name" value="CBS-domain pair"/>
    <property type="match status" value="1"/>
</dbReference>
<keyword evidence="5 9" id="KW-0460">Magnesium</keyword>
<comment type="subunit">
    <text evidence="9">Homodimer.</text>
</comment>
<dbReference type="PANTHER" id="PTHR41394:SF5">
    <property type="entry name" value="SLC41A_MGTE INTEGRAL MEMBRANE DOMAIN-CONTAINING PROTEIN"/>
    <property type="match status" value="1"/>
</dbReference>
<dbReference type="SMART" id="SM00116">
    <property type="entry name" value="CBS"/>
    <property type="match status" value="2"/>
</dbReference>
<gene>
    <name evidence="11" type="primary">mgtE</name>
    <name evidence="11" type="ORF">Mal64_25940</name>
</gene>
<dbReference type="OrthoDB" id="9790355at2"/>
<dbReference type="CDD" id="cd04606">
    <property type="entry name" value="CBS_pair_Mg_transporter"/>
    <property type="match status" value="1"/>
</dbReference>
<proteinExistence type="inferred from homology"/>
<dbReference type="Pfam" id="PF01769">
    <property type="entry name" value="MgtE"/>
    <property type="match status" value="1"/>
</dbReference>
<comment type="function">
    <text evidence="9">Acts as a magnesium transporter.</text>
</comment>
<comment type="subcellular location">
    <subcellularLocation>
        <location evidence="9">Cell membrane</location>
        <topology evidence="9">Multi-pass membrane protein</topology>
    </subcellularLocation>
    <subcellularLocation>
        <location evidence="1">Membrane</location>
        <topology evidence="1">Multi-pass membrane protein</topology>
    </subcellularLocation>
</comment>
<dbReference type="AlphaFoldDB" id="A0A5C5ZNM6"/>
<feature type="transmembrane region" description="Helical" evidence="9">
    <location>
        <begin position="288"/>
        <end position="309"/>
    </location>
</feature>
<dbReference type="InterPro" id="IPR036739">
    <property type="entry name" value="SLC41_membr_dom_sf"/>
</dbReference>
<dbReference type="InterPro" id="IPR038076">
    <property type="entry name" value="MgtE_N_sf"/>
</dbReference>
<dbReference type="InterPro" id="IPR006668">
    <property type="entry name" value="Mg_transptr_MgtE_intracell_dom"/>
</dbReference>
<organism evidence="11 12">
    <name type="scientific">Pseudobythopirellula maris</name>
    <dbReference type="NCBI Taxonomy" id="2527991"/>
    <lineage>
        <taxon>Bacteria</taxon>
        <taxon>Pseudomonadati</taxon>
        <taxon>Planctomycetota</taxon>
        <taxon>Planctomycetia</taxon>
        <taxon>Pirellulales</taxon>
        <taxon>Lacipirellulaceae</taxon>
        <taxon>Pseudobythopirellula</taxon>
    </lineage>
</organism>
<keyword evidence="7 9" id="KW-0472">Membrane</keyword>
<dbReference type="InterPro" id="IPR006669">
    <property type="entry name" value="MgtE_transporter"/>
</dbReference>
<feature type="transmembrane region" description="Helical" evidence="9">
    <location>
        <begin position="389"/>
        <end position="415"/>
    </location>
</feature>
<evidence type="ECO:0000313" key="11">
    <source>
        <dbReference type="EMBL" id="TWT89102.1"/>
    </source>
</evidence>
<keyword evidence="9" id="KW-1003">Cell membrane</keyword>
<evidence type="ECO:0000256" key="2">
    <source>
        <dbReference type="ARBA" id="ARBA00009749"/>
    </source>
</evidence>
<dbReference type="Gene3D" id="3.10.580.10">
    <property type="entry name" value="CBS-domain"/>
    <property type="match status" value="1"/>
</dbReference>
<evidence type="ECO:0000256" key="5">
    <source>
        <dbReference type="ARBA" id="ARBA00022842"/>
    </source>
</evidence>
<evidence type="ECO:0000256" key="6">
    <source>
        <dbReference type="ARBA" id="ARBA00022989"/>
    </source>
</evidence>
<dbReference type="GO" id="GO:0015095">
    <property type="term" value="F:magnesium ion transmembrane transporter activity"/>
    <property type="evidence" value="ECO:0007669"/>
    <property type="project" value="UniProtKB-UniRule"/>
</dbReference>
<evidence type="ECO:0000256" key="8">
    <source>
        <dbReference type="PROSITE-ProRule" id="PRU00703"/>
    </source>
</evidence>
<evidence type="ECO:0000259" key="10">
    <source>
        <dbReference type="PROSITE" id="PS51371"/>
    </source>
</evidence>
<dbReference type="SMART" id="SM00924">
    <property type="entry name" value="MgtE_N"/>
    <property type="match status" value="1"/>
</dbReference>
<dbReference type="Proteomes" id="UP000315440">
    <property type="component" value="Unassembled WGS sequence"/>
</dbReference>
<keyword evidence="8" id="KW-0129">CBS domain</keyword>
<evidence type="ECO:0000256" key="9">
    <source>
        <dbReference type="RuleBase" id="RU362011"/>
    </source>
</evidence>
<dbReference type="PROSITE" id="PS51371">
    <property type="entry name" value="CBS"/>
    <property type="match status" value="1"/>
</dbReference>
<comment type="caution">
    <text evidence="9">Lacks conserved residue(s) required for the propagation of feature annotation.</text>
</comment>